<dbReference type="InterPro" id="IPR000387">
    <property type="entry name" value="Tyr_Pase_dom"/>
</dbReference>
<dbReference type="InterPro" id="IPR029058">
    <property type="entry name" value="AB_hydrolase_fold"/>
</dbReference>
<dbReference type="Gene3D" id="3.90.190.10">
    <property type="entry name" value="Protein tyrosine phosphatase superfamily"/>
    <property type="match status" value="1"/>
</dbReference>
<keyword evidence="3" id="KW-1185">Reference proteome</keyword>
<comment type="caution">
    <text evidence="2">The sequence shown here is derived from an EMBL/GenBank/DDBJ whole genome shotgun (WGS) entry which is preliminary data.</text>
</comment>
<dbReference type="AlphaFoldDB" id="A0A2T0FNY7"/>
<dbReference type="PANTHER" id="PTHR42886">
    <property type="entry name" value="RE40534P-RELATED"/>
    <property type="match status" value="1"/>
</dbReference>
<accession>A0A2T0FNY7</accession>
<dbReference type="InterPro" id="IPR016130">
    <property type="entry name" value="Tyr_Pase_AS"/>
</dbReference>
<dbReference type="GO" id="GO:0004721">
    <property type="term" value="F:phosphoprotein phosphatase activity"/>
    <property type="evidence" value="ECO:0007669"/>
    <property type="project" value="InterPro"/>
</dbReference>
<dbReference type="InterPro" id="IPR000073">
    <property type="entry name" value="AB_hydrolase_1"/>
</dbReference>
<dbReference type="OrthoDB" id="449382at2759"/>
<dbReference type="PANTHER" id="PTHR42886:SF53">
    <property type="entry name" value="ALPHA_BETA-HYDROLASES SUPERFAMILY PROTEIN"/>
    <property type="match status" value="1"/>
</dbReference>
<dbReference type="InterPro" id="IPR026893">
    <property type="entry name" value="Tyr/Ser_Pase_IphP-type"/>
</dbReference>
<protein>
    <recommendedName>
        <fullName evidence="1">Tyrosine specific protein phosphatases domain-containing protein</fullName>
    </recommendedName>
</protein>
<dbReference type="STRING" id="45607.A0A2T0FNY7"/>
<proteinExistence type="predicted"/>
<dbReference type="SUPFAM" id="SSF52799">
    <property type="entry name" value="(Phosphotyrosine protein) phosphatases II"/>
    <property type="match status" value="1"/>
</dbReference>
<name>A0A2T0FNY7_9ASCO</name>
<dbReference type="Proteomes" id="UP000238350">
    <property type="component" value="Unassembled WGS sequence"/>
</dbReference>
<evidence type="ECO:0000313" key="2">
    <source>
        <dbReference type="EMBL" id="PRT56703.1"/>
    </source>
</evidence>
<dbReference type="PROSITE" id="PS00383">
    <property type="entry name" value="TYR_PHOSPHATASE_1"/>
    <property type="match status" value="1"/>
</dbReference>
<dbReference type="PROSITE" id="PS50056">
    <property type="entry name" value="TYR_PHOSPHATASE_2"/>
    <property type="match status" value="1"/>
</dbReference>
<dbReference type="Gene3D" id="3.40.50.1820">
    <property type="entry name" value="alpha/beta hydrolase"/>
    <property type="match status" value="1"/>
</dbReference>
<dbReference type="GeneID" id="36518071"/>
<organism evidence="2 3">
    <name type="scientific">Wickerhamiella sorbophila</name>
    <dbReference type="NCBI Taxonomy" id="45607"/>
    <lineage>
        <taxon>Eukaryota</taxon>
        <taxon>Fungi</taxon>
        <taxon>Dikarya</taxon>
        <taxon>Ascomycota</taxon>
        <taxon>Saccharomycotina</taxon>
        <taxon>Dipodascomycetes</taxon>
        <taxon>Dipodascales</taxon>
        <taxon>Trichomonascaceae</taxon>
        <taxon>Wickerhamiella</taxon>
    </lineage>
</organism>
<dbReference type="Pfam" id="PF13350">
    <property type="entry name" value="Y_phosphatase3"/>
    <property type="match status" value="1"/>
</dbReference>
<dbReference type="EMBL" id="NDIQ01000022">
    <property type="protein sequence ID" value="PRT56703.1"/>
    <property type="molecule type" value="Genomic_DNA"/>
</dbReference>
<feature type="domain" description="Tyrosine specific protein phosphatases" evidence="1">
    <location>
        <begin position="387"/>
        <end position="429"/>
    </location>
</feature>
<gene>
    <name evidence="2" type="ORF">B9G98_04323</name>
</gene>
<dbReference type="Pfam" id="PF00561">
    <property type="entry name" value="Abhydrolase_1"/>
    <property type="match status" value="1"/>
</dbReference>
<dbReference type="InterPro" id="IPR029021">
    <property type="entry name" value="Prot-tyrosine_phosphatase-like"/>
</dbReference>
<sequence length="519" mass="58968">MFTEEVVKVKGIEGTLATPSGHVAVPRIVFILHGVGGHRDYCYQKELGQALPAETGISTFRFDFRNCGNSDFIPNPKEGRRIAGTDKEDMDALYEHFCQNLGYQLVAVVGHSRGASVMFAWAVNHPEIYIPDLINCSGRFDAWMYKEKVLRSHPTLEVDGGYHLRAKRYEKYSDEWIPLAEVNDFSDQISPNYGKIAERTQVFTIFGSQDHIVPVADSAKWANLFDGRHTLQLIMGGDHNFYGGRGPDNKKISYNPQVVRAIVKYLSPDEEYQRFYKQNLFSAKTSRWKNIENVNNFRDFGGYQNVKPNVLFRSSGLQDITATSMRQLRDLGIKYIFDLRSSIEVQNHPTPDIPGITRLHIPVFENKDVSPKGCTRYMLKSGSAAFRKVFLTLRDYPDQPILIHCTAGKDRTGVLSALILLLLGVEREIVAREYELTTTGLEQFRLKIMDMYKMTPDHEDFNKFELLLSSRYGAMQATITTLETEWKGAAAYLKQECALTDGDIATIRHNLLVRPASHL</sequence>
<reference evidence="2 3" key="1">
    <citation type="submission" date="2017-04" db="EMBL/GenBank/DDBJ databases">
        <title>Genome sequencing of [Candida] sorbophila.</title>
        <authorList>
            <person name="Ahn J.O."/>
        </authorList>
    </citation>
    <scope>NUCLEOTIDE SEQUENCE [LARGE SCALE GENOMIC DNA]</scope>
    <source>
        <strain evidence="2 3">DS02</strain>
    </source>
</reference>
<dbReference type="RefSeq" id="XP_024666648.1">
    <property type="nucleotide sequence ID" value="XM_024810880.1"/>
</dbReference>
<evidence type="ECO:0000259" key="1">
    <source>
        <dbReference type="PROSITE" id="PS50056"/>
    </source>
</evidence>
<evidence type="ECO:0000313" key="3">
    <source>
        <dbReference type="Proteomes" id="UP000238350"/>
    </source>
</evidence>
<dbReference type="SUPFAM" id="SSF53474">
    <property type="entry name" value="alpha/beta-Hydrolases"/>
    <property type="match status" value="1"/>
</dbReference>